<dbReference type="EMBL" id="ML977314">
    <property type="protein sequence ID" value="KAF2120111.1"/>
    <property type="molecule type" value="Genomic_DNA"/>
</dbReference>
<dbReference type="InterPro" id="IPR042285">
    <property type="entry name" value="RNF182"/>
</dbReference>
<dbReference type="PANTHER" id="PTHR46675">
    <property type="entry name" value="E3 UBIQUITIN-PROTEIN LIGASE RNF182"/>
    <property type="match status" value="1"/>
</dbReference>
<feature type="domain" description="RING-type" evidence="6">
    <location>
        <begin position="15"/>
        <end position="61"/>
    </location>
</feature>
<evidence type="ECO:0000256" key="4">
    <source>
        <dbReference type="ARBA" id="ARBA00031239"/>
    </source>
</evidence>
<accession>A0A6A5ZPC3</accession>
<evidence type="ECO:0000259" key="6">
    <source>
        <dbReference type="PROSITE" id="PS50089"/>
    </source>
</evidence>
<evidence type="ECO:0000313" key="7">
    <source>
        <dbReference type="EMBL" id="KAF2120111.1"/>
    </source>
</evidence>
<sequence length="320" mass="36726">MANRIDALFQPTTECPICQLPFNTREHAPVSLSCKHIFGHRCLLRWLKSGQGNTNCCPMCRNNVFTGEPSVDPHNVDTTTLWNALCEQPADSLNTFMSEAWKEVHHANVTNLIYDAIVPALAAASSSLQGENAFSHCILRLQISHQYSSSNDLAVPFIRLARFMQHVFPLLQPHLHNKEYTNLMIWKANACIAIGEENIHWTLIDEASQLCTNSRYSPLLYLYTVLISQNITHNAQRNWSERRHERMNMVVERCCHNIGSTWVGRPSNAFKDRLVVVYEELRRHQLDMGRISLRGKAGEEHIVLGLWQMAVWSVRRDARR</sequence>
<dbReference type="InterPro" id="IPR001841">
    <property type="entry name" value="Znf_RING"/>
</dbReference>
<dbReference type="Proteomes" id="UP000799770">
    <property type="component" value="Unassembled WGS sequence"/>
</dbReference>
<keyword evidence="5" id="KW-0863">Zinc-finger</keyword>
<keyword evidence="8" id="KW-1185">Reference proteome</keyword>
<gene>
    <name evidence="7" type="ORF">BDV96DRAFT_485652</name>
</gene>
<keyword evidence="5" id="KW-0479">Metal-binding</keyword>
<dbReference type="Pfam" id="PF13639">
    <property type="entry name" value="zf-RING_2"/>
    <property type="match status" value="1"/>
</dbReference>
<comment type="subunit">
    <text evidence="1">Interacts with ATP6V0C.</text>
</comment>
<evidence type="ECO:0000256" key="5">
    <source>
        <dbReference type="PROSITE-ProRule" id="PRU00175"/>
    </source>
</evidence>
<proteinExistence type="predicted"/>
<evidence type="ECO:0000256" key="3">
    <source>
        <dbReference type="ARBA" id="ARBA00030086"/>
    </source>
</evidence>
<evidence type="ECO:0000256" key="1">
    <source>
        <dbReference type="ARBA" id="ARBA00011482"/>
    </source>
</evidence>
<dbReference type="AlphaFoldDB" id="A0A6A5ZPC3"/>
<dbReference type="OrthoDB" id="8062037at2759"/>
<dbReference type="PROSITE" id="PS50089">
    <property type="entry name" value="ZF_RING_2"/>
    <property type="match status" value="1"/>
</dbReference>
<name>A0A6A5ZPC3_9PLEO</name>
<dbReference type="Gene3D" id="3.30.40.10">
    <property type="entry name" value="Zinc/RING finger domain, C3HC4 (zinc finger)"/>
    <property type="match status" value="1"/>
</dbReference>
<dbReference type="GO" id="GO:0008270">
    <property type="term" value="F:zinc ion binding"/>
    <property type="evidence" value="ECO:0007669"/>
    <property type="project" value="UniProtKB-KW"/>
</dbReference>
<keyword evidence="5" id="KW-0862">Zinc</keyword>
<evidence type="ECO:0000256" key="2">
    <source>
        <dbReference type="ARBA" id="ARBA00014050"/>
    </source>
</evidence>
<organism evidence="7 8">
    <name type="scientific">Lophiotrema nucula</name>
    <dbReference type="NCBI Taxonomy" id="690887"/>
    <lineage>
        <taxon>Eukaryota</taxon>
        <taxon>Fungi</taxon>
        <taxon>Dikarya</taxon>
        <taxon>Ascomycota</taxon>
        <taxon>Pezizomycotina</taxon>
        <taxon>Dothideomycetes</taxon>
        <taxon>Pleosporomycetidae</taxon>
        <taxon>Pleosporales</taxon>
        <taxon>Lophiotremataceae</taxon>
        <taxon>Lophiotrema</taxon>
    </lineage>
</organism>
<evidence type="ECO:0000313" key="8">
    <source>
        <dbReference type="Proteomes" id="UP000799770"/>
    </source>
</evidence>
<dbReference type="InterPro" id="IPR013083">
    <property type="entry name" value="Znf_RING/FYVE/PHD"/>
</dbReference>
<dbReference type="PANTHER" id="PTHR46675:SF4">
    <property type="entry name" value="E3 UBIQUITIN-PROTEIN LIGASE RNF182"/>
    <property type="match status" value="1"/>
</dbReference>
<dbReference type="SUPFAM" id="SSF57850">
    <property type="entry name" value="RING/U-box"/>
    <property type="match status" value="1"/>
</dbReference>
<reference evidence="7" key="1">
    <citation type="journal article" date="2020" name="Stud. Mycol.">
        <title>101 Dothideomycetes genomes: a test case for predicting lifestyles and emergence of pathogens.</title>
        <authorList>
            <person name="Haridas S."/>
            <person name="Albert R."/>
            <person name="Binder M."/>
            <person name="Bloem J."/>
            <person name="Labutti K."/>
            <person name="Salamov A."/>
            <person name="Andreopoulos B."/>
            <person name="Baker S."/>
            <person name="Barry K."/>
            <person name="Bills G."/>
            <person name="Bluhm B."/>
            <person name="Cannon C."/>
            <person name="Castanera R."/>
            <person name="Culley D."/>
            <person name="Daum C."/>
            <person name="Ezra D."/>
            <person name="Gonzalez J."/>
            <person name="Henrissat B."/>
            <person name="Kuo A."/>
            <person name="Liang C."/>
            <person name="Lipzen A."/>
            <person name="Lutzoni F."/>
            <person name="Magnuson J."/>
            <person name="Mondo S."/>
            <person name="Nolan M."/>
            <person name="Ohm R."/>
            <person name="Pangilinan J."/>
            <person name="Park H.-J."/>
            <person name="Ramirez L."/>
            <person name="Alfaro M."/>
            <person name="Sun H."/>
            <person name="Tritt A."/>
            <person name="Yoshinaga Y."/>
            <person name="Zwiers L.-H."/>
            <person name="Turgeon B."/>
            <person name="Goodwin S."/>
            <person name="Spatafora J."/>
            <person name="Crous P."/>
            <person name="Grigoriev I."/>
        </authorList>
    </citation>
    <scope>NUCLEOTIDE SEQUENCE</scope>
    <source>
        <strain evidence="7">CBS 627.86</strain>
    </source>
</reference>
<protein>
    <recommendedName>
        <fullName evidence="2">E3 ubiquitin-protein ligase RNF182</fullName>
    </recommendedName>
    <alternativeName>
        <fullName evidence="4">RING finger protein 182</fullName>
    </alternativeName>
    <alternativeName>
        <fullName evidence="3">RING-type E3 ubiquitin transferase RNF182</fullName>
    </alternativeName>
</protein>